<sequence length="303" mass="34572">MDRIIQDLAGDVLFGTPYQASQIKRRRATRDEIEVRRAGLHGIIATGHPMTVRQVFYQATVHGIIEKSENGYNKVQTDLVKMRRDGSLPYGWLTDSTRWQRKQRSFDTLADAIDHTASFYRRSLWTDADCQVEIWIEKDALAGVVYPVTNEWDVPLMVARGYASLSFLHSAAEAINEDGRTAYIYHLGDFDPSGVNAGEKIEEALREMTGDVEIHFERLAVTPQQIRIWNLPTRPTKRSDSRAKNFGSDLSVELDAIPPDRLRSLVSDAIERHVDPEQLRVILAAEASEKDFLKRWRGQFDTQ</sequence>
<name>A0A2J0YVN2_RHIML</name>
<dbReference type="AlphaFoldDB" id="A0A2J0YVN2"/>
<dbReference type="EMBL" id="NJGD01000019">
    <property type="protein sequence ID" value="PJR11582.1"/>
    <property type="molecule type" value="Genomic_DNA"/>
</dbReference>
<evidence type="ECO:0008006" key="3">
    <source>
        <dbReference type="Google" id="ProtNLM"/>
    </source>
</evidence>
<evidence type="ECO:0000313" key="2">
    <source>
        <dbReference type="Proteomes" id="UP000231987"/>
    </source>
</evidence>
<evidence type="ECO:0000313" key="1">
    <source>
        <dbReference type="EMBL" id="PJR11582.1"/>
    </source>
</evidence>
<gene>
    <name evidence="1" type="ORF">CEJ86_27430</name>
</gene>
<accession>A0A2J0YVN2</accession>
<dbReference type="Proteomes" id="UP000231987">
    <property type="component" value="Unassembled WGS sequence"/>
</dbReference>
<comment type="caution">
    <text evidence="1">The sequence shown here is derived from an EMBL/GenBank/DDBJ whole genome shotgun (WGS) entry which is preliminary data.</text>
</comment>
<reference evidence="1 2" key="1">
    <citation type="submission" date="2017-06" db="EMBL/GenBank/DDBJ databases">
        <title>Ensifer strains isolated from leguminous trees and herbs display diverse denitrification phenotypes with some acting as strong N2O sinks.</title>
        <authorList>
            <person name="Woliy K."/>
            <person name="Mania D."/>
            <person name="Bakken L.R."/>
            <person name="Frostegard A."/>
        </authorList>
    </citation>
    <scope>NUCLEOTIDE SEQUENCE [LARGE SCALE GENOMIC DNA]</scope>
    <source>
        <strain evidence="1 2">AC50a</strain>
    </source>
</reference>
<protein>
    <recommendedName>
        <fullName evidence="3">DUF2399 domain-containing protein</fullName>
    </recommendedName>
</protein>
<proteinExistence type="predicted"/>
<organism evidence="1 2">
    <name type="scientific">Rhizobium meliloti</name>
    <name type="common">Ensifer meliloti</name>
    <name type="synonym">Sinorhizobium meliloti</name>
    <dbReference type="NCBI Taxonomy" id="382"/>
    <lineage>
        <taxon>Bacteria</taxon>
        <taxon>Pseudomonadati</taxon>
        <taxon>Pseudomonadota</taxon>
        <taxon>Alphaproteobacteria</taxon>
        <taxon>Hyphomicrobiales</taxon>
        <taxon>Rhizobiaceae</taxon>
        <taxon>Sinorhizobium/Ensifer group</taxon>
        <taxon>Sinorhizobium</taxon>
    </lineage>
</organism>